<feature type="transmembrane region" description="Helical" evidence="2">
    <location>
        <begin position="98"/>
        <end position="120"/>
    </location>
</feature>
<protein>
    <recommendedName>
        <fullName evidence="5">Ion channel</fullName>
    </recommendedName>
</protein>
<reference evidence="3 4" key="1">
    <citation type="submission" date="2017-06" db="EMBL/GenBank/DDBJ databases">
        <authorList>
            <person name="Kim H.J."/>
            <person name="Triplett B.A."/>
        </authorList>
    </citation>
    <scope>NUCLEOTIDE SEQUENCE [LARGE SCALE GENOMIC DNA]</scope>
    <source>
        <strain evidence="3 4">DSM 45207</strain>
    </source>
</reference>
<dbReference type="EMBL" id="FZNW01000001">
    <property type="protein sequence ID" value="SNR28698.1"/>
    <property type="molecule type" value="Genomic_DNA"/>
</dbReference>
<dbReference type="Proteomes" id="UP000198348">
    <property type="component" value="Unassembled WGS sequence"/>
</dbReference>
<evidence type="ECO:0000313" key="3">
    <source>
        <dbReference type="EMBL" id="SNR28698.1"/>
    </source>
</evidence>
<feature type="compositionally biased region" description="Basic and acidic residues" evidence="1">
    <location>
        <begin position="383"/>
        <end position="393"/>
    </location>
</feature>
<feature type="transmembrane region" description="Helical" evidence="2">
    <location>
        <begin position="158"/>
        <end position="180"/>
    </location>
</feature>
<evidence type="ECO:0008006" key="5">
    <source>
        <dbReference type="Google" id="ProtNLM"/>
    </source>
</evidence>
<name>A0A238V388_9PSEU</name>
<evidence type="ECO:0000256" key="1">
    <source>
        <dbReference type="SAM" id="MobiDB-lite"/>
    </source>
</evidence>
<keyword evidence="2" id="KW-0472">Membrane</keyword>
<proteinExistence type="predicted"/>
<dbReference type="AlphaFoldDB" id="A0A238V388"/>
<organism evidence="3 4">
    <name type="scientific">Haloechinothrix alba</name>
    <dbReference type="NCBI Taxonomy" id="664784"/>
    <lineage>
        <taxon>Bacteria</taxon>
        <taxon>Bacillati</taxon>
        <taxon>Actinomycetota</taxon>
        <taxon>Actinomycetes</taxon>
        <taxon>Pseudonocardiales</taxon>
        <taxon>Pseudonocardiaceae</taxon>
        <taxon>Haloechinothrix</taxon>
    </lineage>
</organism>
<sequence>MPPGTSWSRARHRAPRGPLVGCRLAMTDAVLPAAAFVVGAALLVATVLSVLWTLVVPRATPSRLAESVIAAVRLLFVASAWPWRTFRAKDRILAMQPPVSLLALLVVWLALLALAHALLAQPWSDVGVQAMLSAMTASVLGLDTAGDGGAVRVASMSAVLAGLIVLALLIGYLPTLYSAFNQREQLVSLLETRASSPAWGVELLARAARDGTLADMPELYAAWESWAADVGETHTSYPILAAFRSPHPDRSWLTSLLAVLDAAALEHALRPATAPVSARLTMRTGFMALRAVADVLGIDHDPDPDPDDDIRLTRGEFDEAVRRLRAVGFPAERTAEEAWPHFRGWRVNYEEVVHGLAAWLHAPPAPWSGPRPRALTESVLPVRPEDRKPRGRD</sequence>
<keyword evidence="2" id="KW-1133">Transmembrane helix</keyword>
<accession>A0A238V388</accession>
<keyword evidence="4" id="KW-1185">Reference proteome</keyword>
<feature type="transmembrane region" description="Helical" evidence="2">
    <location>
        <begin position="33"/>
        <end position="55"/>
    </location>
</feature>
<evidence type="ECO:0000256" key="2">
    <source>
        <dbReference type="SAM" id="Phobius"/>
    </source>
</evidence>
<keyword evidence="2" id="KW-0812">Transmembrane</keyword>
<evidence type="ECO:0000313" key="4">
    <source>
        <dbReference type="Proteomes" id="UP000198348"/>
    </source>
</evidence>
<feature type="region of interest" description="Disordered" evidence="1">
    <location>
        <begin position="367"/>
        <end position="393"/>
    </location>
</feature>
<gene>
    <name evidence="3" type="ORF">SAMN06265360_101250</name>
</gene>